<feature type="region of interest" description="Disordered" evidence="7">
    <location>
        <begin position="380"/>
        <end position="400"/>
    </location>
</feature>
<evidence type="ECO:0000256" key="7">
    <source>
        <dbReference type="SAM" id="MobiDB-lite"/>
    </source>
</evidence>
<evidence type="ECO:0000256" key="5">
    <source>
        <dbReference type="ARBA" id="ARBA00023274"/>
    </source>
</evidence>
<dbReference type="InterPro" id="IPR018305">
    <property type="entry name" value="Ribosomal_m50"/>
</dbReference>
<evidence type="ECO:0000313" key="9">
    <source>
        <dbReference type="Proteomes" id="UP000701341"/>
    </source>
</evidence>
<dbReference type="EMBL" id="JAAOZQ010000018">
    <property type="protein sequence ID" value="KAF7527102.1"/>
    <property type="molecule type" value="Genomic_DNA"/>
</dbReference>
<evidence type="ECO:0000256" key="3">
    <source>
        <dbReference type="ARBA" id="ARBA00022980"/>
    </source>
</evidence>
<organism evidence="8 9">
    <name type="scientific">Penicillium crustosum</name>
    <name type="common">Blue mold fungus</name>
    <dbReference type="NCBI Taxonomy" id="36656"/>
    <lineage>
        <taxon>Eukaryota</taxon>
        <taxon>Fungi</taxon>
        <taxon>Dikarya</taxon>
        <taxon>Ascomycota</taxon>
        <taxon>Pezizomycotina</taxon>
        <taxon>Eurotiomycetes</taxon>
        <taxon>Eurotiomycetidae</taxon>
        <taxon>Eurotiales</taxon>
        <taxon>Aspergillaceae</taxon>
        <taxon>Penicillium</taxon>
    </lineage>
</organism>
<reference evidence="8" key="1">
    <citation type="submission" date="2020-02" db="EMBL/GenBank/DDBJ databases">
        <authorList>
            <person name="Lichtner F.J."/>
        </authorList>
    </citation>
    <scope>NUCLEOTIDE SEQUENCE</scope>
    <source>
        <strain evidence="8">G10</strain>
    </source>
</reference>
<proteinExistence type="inferred from homology"/>
<evidence type="ECO:0000313" key="8">
    <source>
        <dbReference type="EMBL" id="KAF7527102.1"/>
    </source>
</evidence>
<accession>A0A9P5GT63</accession>
<dbReference type="GO" id="GO:0005739">
    <property type="term" value="C:mitochondrion"/>
    <property type="evidence" value="ECO:0007669"/>
    <property type="project" value="UniProtKB-SubCell"/>
</dbReference>
<gene>
    <name evidence="8" type="ORF">PCG10_003303</name>
</gene>
<protein>
    <recommendedName>
        <fullName evidence="6">Large ribosomal subunit protein mL50</fullName>
    </recommendedName>
</protein>
<keyword evidence="9" id="KW-1185">Reference proteome</keyword>
<dbReference type="Proteomes" id="UP000701341">
    <property type="component" value="Unassembled WGS sequence"/>
</dbReference>
<evidence type="ECO:0000256" key="1">
    <source>
        <dbReference type="ARBA" id="ARBA00004173"/>
    </source>
</evidence>
<dbReference type="GO" id="GO:1990904">
    <property type="term" value="C:ribonucleoprotein complex"/>
    <property type="evidence" value="ECO:0007669"/>
    <property type="project" value="UniProtKB-KW"/>
</dbReference>
<keyword evidence="3" id="KW-0689">Ribosomal protein</keyword>
<dbReference type="GO" id="GO:0005840">
    <property type="term" value="C:ribosome"/>
    <property type="evidence" value="ECO:0007669"/>
    <property type="project" value="UniProtKB-KW"/>
</dbReference>
<keyword evidence="4" id="KW-0496">Mitochondrion</keyword>
<dbReference type="AlphaFoldDB" id="A0A9P5GT63"/>
<keyword evidence="5" id="KW-0687">Ribonucleoprotein</keyword>
<evidence type="ECO:0000256" key="4">
    <source>
        <dbReference type="ARBA" id="ARBA00023128"/>
    </source>
</evidence>
<evidence type="ECO:0000256" key="6">
    <source>
        <dbReference type="ARBA" id="ARBA00035183"/>
    </source>
</evidence>
<comment type="subcellular location">
    <subcellularLocation>
        <location evidence="1">Mitochondrion</location>
    </subcellularLocation>
</comment>
<evidence type="ECO:0000256" key="2">
    <source>
        <dbReference type="ARBA" id="ARBA00008860"/>
    </source>
</evidence>
<name>A0A9P5GT63_PENCR</name>
<dbReference type="Pfam" id="PF10501">
    <property type="entry name" value="Ribosomal_L50"/>
    <property type="match status" value="1"/>
</dbReference>
<comment type="caution">
    <text evidence="8">The sequence shown here is derived from an EMBL/GenBank/DDBJ whole genome shotgun (WGS) entry which is preliminary data.</text>
</comment>
<comment type="similarity">
    <text evidence="2">Belongs to the mitochondrion-specific ribosomal protein mL50 family.</text>
</comment>
<sequence>MRPSMRLPLREANFICSSCRIQATPRISPLSQTRRYASDSSPGILERARRKIWGTDNPPGPADPYTGSQIMPGAGMSPGEPVPEEAFSLEEGQARSEEIEENLTWEGMPRIGYLKEKEWRLRGPKGHADRVKPWYNNPRSLPYMKAAHQAAVEIGLMQMLGGKVTVVSKPSSRAIEAQLKSVKIEGESGNWGDRLRFPDIKTMESLLRNAAGSVDGKATEAAEAALQEKLKAASEQGDRLYGAESKGQKQNSLSSLSLADGNVKFVVRIPHSTFLMPTSLTNAFQFFARLSKLMSQHIADYIITSSTTTGDVFRAQEALRKKTTRLTPVLLHKLMDKNGAAELSNVKILDVRQTRHDNDEDLGRKKAIVSTLYKNGLITKSLGQKQPPPWKQAKKTELNA</sequence>